<feature type="compositionally biased region" description="Low complexity" evidence="3">
    <location>
        <begin position="182"/>
        <end position="199"/>
    </location>
</feature>
<dbReference type="GO" id="GO:0006397">
    <property type="term" value="P:mRNA processing"/>
    <property type="evidence" value="ECO:0007669"/>
    <property type="project" value="UniProtKB-KW"/>
</dbReference>
<dbReference type="EMBL" id="JACYCF010000001">
    <property type="protein sequence ID" value="KAF8760950.1"/>
    <property type="molecule type" value="Genomic_DNA"/>
</dbReference>
<evidence type="ECO:0000313" key="5">
    <source>
        <dbReference type="EMBL" id="KAF8760950.1"/>
    </source>
</evidence>
<protein>
    <submittedName>
        <fullName evidence="5">K02A2.6-like</fullName>
    </submittedName>
</protein>
<dbReference type="InterPro" id="IPR005162">
    <property type="entry name" value="Retrotrans_gag_dom"/>
</dbReference>
<keyword evidence="2" id="KW-0862">Zinc</keyword>
<dbReference type="InterPro" id="IPR036875">
    <property type="entry name" value="Znf_CCHC_sf"/>
</dbReference>
<keyword evidence="2" id="KW-0479">Metal-binding</keyword>
<evidence type="ECO:0000256" key="2">
    <source>
        <dbReference type="PROSITE-ProRule" id="PRU00047"/>
    </source>
</evidence>
<dbReference type="Proteomes" id="UP000614334">
    <property type="component" value="Unassembled WGS sequence"/>
</dbReference>
<feature type="domain" description="CCHC-type" evidence="4">
    <location>
        <begin position="222"/>
        <end position="237"/>
    </location>
</feature>
<dbReference type="GO" id="GO:0008270">
    <property type="term" value="F:zinc ion binding"/>
    <property type="evidence" value="ECO:0007669"/>
    <property type="project" value="UniProtKB-KW"/>
</dbReference>
<feature type="region of interest" description="Disordered" evidence="3">
    <location>
        <begin position="171"/>
        <end position="200"/>
    </location>
</feature>
<dbReference type="SUPFAM" id="SSF50630">
    <property type="entry name" value="Acid proteases"/>
    <property type="match status" value="1"/>
</dbReference>
<evidence type="ECO:0000259" key="4">
    <source>
        <dbReference type="PROSITE" id="PS50158"/>
    </source>
</evidence>
<dbReference type="GO" id="GO:0003676">
    <property type="term" value="F:nucleic acid binding"/>
    <property type="evidence" value="ECO:0007669"/>
    <property type="project" value="InterPro"/>
</dbReference>
<organism evidence="5 6">
    <name type="scientific">Rhizoctonia solani</name>
    <dbReference type="NCBI Taxonomy" id="456999"/>
    <lineage>
        <taxon>Eukaryota</taxon>
        <taxon>Fungi</taxon>
        <taxon>Dikarya</taxon>
        <taxon>Basidiomycota</taxon>
        <taxon>Agaricomycotina</taxon>
        <taxon>Agaricomycetes</taxon>
        <taxon>Cantharellales</taxon>
        <taxon>Ceratobasidiaceae</taxon>
        <taxon>Rhizoctonia</taxon>
    </lineage>
</organism>
<dbReference type="Gene3D" id="4.10.60.10">
    <property type="entry name" value="Zinc finger, CCHC-type"/>
    <property type="match status" value="1"/>
</dbReference>
<gene>
    <name evidence="5" type="ORF">RHS01_00084</name>
</gene>
<name>A0A8H7IM35_9AGAM</name>
<dbReference type="SUPFAM" id="SSF56672">
    <property type="entry name" value="DNA/RNA polymerases"/>
    <property type="match status" value="1"/>
</dbReference>
<accession>A0A8H7IM35</accession>
<dbReference type="Pfam" id="PF03732">
    <property type="entry name" value="Retrotrans_gag"/>
    <property type="match status" value="1"/>
</dbReference>
<dbReference type="InterPro" id="IPR021109">
    <property type="entry name" value="Peptidase_aspartic_dom_sf"/>
</dbReference>
<dbReference type="InterPro" id="IPR032567">
    <property type="entry name" value="RTL1-rel"/>
</dbReference>
<dbReference type="Gene3D" id="2.40.70.10">
    <property type="entry name" value="Acid Proteases"/>
    <property type="match status" value="1"/>
</dbReference>
<reference evidence="5" key="1">
    <citation type="submission" date="2020-09" db="EMBL/GenBank/DDBJ databases">
        <title>Comparative genome analyses of four rice-infecting Rhizoctonia solani isolates reveal extensive enrichment of homogalacturonan modification genes.</title>
        <authorList>
            <person name="Lee D.-Y."/>
            <person name="Jeon J."/>
            <person name="Kim K.-T."/>
            <person name="Cheong K."/>
            <person name="Song H."/>
            <person name="Choi G."/>
            <person name="Ko J."/>
            <person name="Opiyo S.O."/>
            <person name="Zuo S."/>
            <person name="Madhav S."/>
            <person name="Lee Y.-H."/>
            <person name="Wang G.-L."/>
        </authorList>
    </citation>
    <scope>NUCLEOTIDE SEQUENCE</scope>
    <source>
        <strain evidence="5">AG1-IA B2</strain>
    </source>
</reference>
<dbReference type="PANTHER" id="PTHR15503:SF22">
    <property type="entry name" value="TRANSPOSON TY3-I GAG POLYPROTEIN"/>
    <property type="match status" value="1"/>
</dbReference>
<proteinExistence type="predicted"/>
<dbReference type="AlphaFoldDB" id="A0A8H7IM35"/>
<evidence type="ECO:0000256" key="1">
    <source>
        <dbReference type="ARBA" id="ARBA00022664"/>
    </source>
</evidence>
<sequence length="511" mass="57578">MDLPDPYKGDTRGRKATQWLDRMMLWVALHRDQFNEEEQMVVWILYHMTNKAANWALPIIGNIIKGKGNPPTTIQALTGKFKEAFADPDAKRAAARKIAALTQTTTTSEYVTEFRNLMAELDWNTEAYIAQFTRGLHWKVKELLSTKDNIPDDDLEAIFAALVKIDNTCRENKENRPKKAPTKSPVATTTSTSTTTTRVRLSEDPNYVTPEERDRRRASGLCVKCGQKGHGIKQCPNGWKATPRKLPRWPRRSWKKSKAKDYVKPLVSKLESPVSMSEFVNIAMDSNKKPLLFLDMILRDFPTEPIKTLVDSGATSNFISPSLVEKLKIPKTQLKNPQVVRMLDGTISQTGCIWHQVQLAVLANGHPHTIPFLVCPIGTTPAILGMTWLTQESPLIDWSLGTITFPDQAQIALEEEADPNPLADLPTEYHEFAKVFGKEEFKVLPPHREYDIAIDLIPDAKLTPGPIYGMTDTESKALKLHIEEELATGKIRPALPLQAPRSCLLKRRMVL</sequence>
<dbReference type="SUPFAM" id="SSF57756">
    <property type="entry name" value="Retrovirus zinc finger-like domains"/>
    <property type="match status" value="1"/>
</dbReference>
<keyword evidence="1" id="KW-0507">mRNA processing</keyword>
<keyword evidence="2" id="KW-0863">Zinc-finger</keyword>
<dbReference type="PROSITE" id="PS50158">
    <property type="entry name" value="ZF_CCHC"/>
    <property type="match status" value="1"/>
</dbReference>
<dbReference type="InterPro" id="IPR001878">
    <property type="entry name" value="Znf_CCHC"/>
</dbReference>
<evidence type="ECO:0000256" key="3">
    <source>
        <dbReference type="SAM" id="MobiDB-lite"/>
    </source>
</evidence>
<dbReference type="InterPro" id="IPR043502">
    <property type="entry name" value="DNA/RNA_pol_sf"/>
</dbReference>
<dbReference type="CDD" id="cd00303">
    <property type="entry name" value="retropepsin_like"/>
    <property type="match status" value="1"/>
</dbReference>
<dbReference type="PANTHER" id="PTHR15503">
    <property type="entry name" value="LDOC1 RELATED"/>
    <property type="match status" value="1"/>
</dbReference>
<comment type="caution">
    <text evidence="5">The sequence shown here is derived from an EMBL/GenBank/DDBJ whole genome shotgun (WGS) entry which is preliminary data.</text>
</comment>
<dbReference type="Pfam" id="PF13975">
    <property type="entry name" value="gag-asp_proteas"/>
    <property type="match status" value="1"/>
</dbReference>
<evidence type="ECO:0000313" key="6">
    <source>
        <dbReference type="Proteomes" id="UP000614334"/>
    </source>
</evidence>